<dbReference type="Proteomes" id="UP000218238">
    <property type="component" value="Unassembled WGS sequence"/>
</dbReference>
<accession>A0A2A2TC95</accession>
<feature type="transmembrane region" description="Helical" evidence="12">
    <location>
        <begin position="88"/>
        <end position="110"/>
    </location>
</feature>
<evidence type="ECO:0000256" key="1">
    <source>
        <dbReference type="ARBA" id="ARBA00004141"/>
    </source>
</evidence>
<dbReference type="PROSITE" id="PS50999">
    <property type="entry name" value="COX2_TM"/>
    <property type="match status" value="1"/>
</dbReference>
<protein>
    <recommendedName>
        <fullName evidence="11">Cytochrome c oxidase subunit 2</fullName>
        <ecNumber evidence="11">7.1.1.9</ecNumber>
    </recommendedName>
</protein>
<reference evidence="15 16" key="1">
    <citation type="submission" date="2017-08" db="EMBL/GenBank/DDBJ databases">
        <title>Draft genome sequence of filamentous cyanobacterium Calothrix elsteri CCALA 953.</title>
        <authorList>
            <person name="Gagunashvili A.N."/>
            <person name="Elster J."/>
            <person name="Andresson O.S."/>
        </authorList>
    </citation>
    <scope>NUCLEOTIDE SEQUENCE [LARGE SCALE GENOMIC DNA]</scope>
    <source>
        <strain evidence="15 16">CCALA 953</strain>
    </source>
</reference>
<keyword evidence="4 10" id="KW-0679">Respiratory chain</keyword>
<evidence type="ECO:0000259" key="13">
    <source>
        <dbReference type="PROSITE" id="PS50857"/>
    </source>
</evidence>
<dbReference type="GO" id="GO:0042773">
    <property type="term" value="P:ATP synthesis coupled electron transport"/>
    <property type="evidence" value="ECO:0007669"/>
    <property type="project" value="TreeGrafter"/>
</dbReference>
<evidence type="ECO:0000256" key="11">
    <source>
        <dbReference type="RuleBase" id="RU004024"/>
    </source>
</evidence>
<feature type="domain" description="Cytochrome oxidase subunit II transmembrane region profile" evidence="14">
    <location>
        <begin position="15"/>
        <end position="120"/>
    </location>
</feature>
<dbReference type="EMBL" id="NTFS01000415">
    <property type="protein sequence ID" value="PAX51333.1"/>
    <property type="molecule type" value="Genomic_DNA"/>
</dbReference>
<organism evidence="15 16">
    <name type="scientific">Brunnivagina elsteri CCALA 953</name>
    <dbReference type="NCBI Taxonomy" id="987040"/>
    <lineage>
        <taxon>Bacteria</taxon>
        <taxon>Bacillati</taxon>
        <taxon>Cyanobacteriota</taxon>
        <taxon>Cyanophyceae</taxon>
        <taxon>Nostocales</taxon>
        <taxon>Calotrichaceae</taxon>
        <taxon>Brunnivagina</taxon>
    </lineage>
</organism>
<name>A0A2A2TC95_9CYAN</name>
<evidence type="ECO:0000256" key="5">
    <source>
        <dbReference type="ARBA" id="ARBA00022692"/>
    </source>
</evidence>
<evidence type="ECO:0000256" key="8">
    <source>
        <dbReference type="ARBA" id="ARBA00022989"/>
    </source>
</evidence>
<keyword evidence="9 12" id="KW-0472">Membrane</keyword>
<keyword evidence="3 10" id="KW-0813">Transport</keyword>
<dbReference type="Gene3D" id="1.10.287.90">
    <property type="match status" value="1"/>
</dbReference>
<evidence type="ECO:0000256" key="10">
    <source>
        <dbReference type="RuleBase" id="RU000456"/>
    </source>
</evidence>
<dbReference type="PANTHER" id="PTHR22888">
    <property type="entry name" value="CYTOCHROME C OXIDASE, SUBUNIT II"/>
    <property type="match status" value="1"/>
</dbReference>
<keyword evidence="7 10" id="KW-0249">Electron transport</keyword>
<evidence type="ECO:0000256" key="2">
    <source>
        <dbReference type="ARBA" id="ARBA00007866"/>
    </source>
</evidence>
<keyword evidence="5 10" id="KW-0812">Transmembrane</keyword>
<comment type="subcellular location">
    <subcellularLocation>
        <location evidence="10">Cell membrane</location>
        <topology evidence="10">Multi-pass membrane protein</topology>
    </subcellularLocation>
    <subcellularLocation>
        <location evidence="1">Membrane</location>
        <topology evidence="1">Multi-pass membrane protein</topology>
    </subcellularLocation>
</comment>
<feature type="transmembrane region" description="Helical" evidence="12">
    <location>
        <begin position="6"/>
        <end position="24"/>
    </location>
</feature>
<proteinExistence type="inferred from homology"/>
<evidence type="ECO:0000256" key="7">
    <source>
        <dbReference type="ARBA" id="ARBA00022982"/>
    </source>
</evidence>
<comment type="catalytic activity">
    <reaction evidence="11">
        <text>4 Fe(II)-[cytochrome c] + O2 + 8 H(+)(in) = 4 Fe(III)-[cytochrome c] + 2 H2O + 4 H(+)(out)</text>
        <dbReference type="Rhea" id="RHEA:11436"/>
        <dbReference type="Rhea" id="RHEA-COMP:10350"/>
        <dbReference type="Rhea" id="RHEA-COMP:14399"/>
        <dbReference type="ChEBI" id="CHEBI:15377"/>
        <dbReference type="ChEBI" id="CHEBI:15378"/>
        <dbReference type="ChEBI" id="CHEBI:15379"/>
        <dbReference type="ChEBI" id="CHEBI:29033"/>
        <dbReference type="ChEBI" id="CHEBI:29034"/>
        <dbReference type="EC" id="7.1.1.9"/>
    </reaction>
</comment>
<keyword evidence="11" id="KW-0479">Metal-binding</keyword>
<dbReference type="InterPro" id="IPR036257">
    <property type="entry name" value="Cyt_c_oxidase_su2_TM_sf"/>
</dbReference>
<dbReference type="InterPro" id="IPR008972">
    <property type="entry name" value="Cupredoxin"/>
</dbReference>
<dbReference type="Gene3D" id="2.60.40.420">
    <property type="entry name" value="Cupredoxins - blue copper proteins"/>
    <property type="match status" value="1"/>
</dbReference>
<comment type="caution">
    <text evidence="15">The sequence shown here is derived from an EMBL/GenBank/DDBJ whole genome shotgun (WGS) entry which is preliminary data.</text>
</comment>
<dbReference type="PROSITE" id="PS50857">
    <property type="entry name" value="COX2_CUA"/>
    <property type="match status" value="1"/>
</dbReference>
<evidence type="ECO:0000259" key="14">
    <source>
        <dbReference type="PROSITE" id="PS50999"/>
    </source>
</evidence>
<dbReference type="SUPFAM" id="SSF81464">
    <property type="entry name" value="Cytochrome c oxidase subunit II-like, transmembrane region"/>
    <property type="match status" value="1"/>
</dbReference>
<dbReference type="GO" id="GO:0005886">
    <property type="term" value="C:plasma membrane"/>
    <property type="evidence" value="ECO:0007669"/>
    <property type="project" value="UniProtKB-SubCell"/>
</dbReference>
<evidence type="ECO:0000256" key="4">
    <source>
        <dbReference type="ARBA" id="ARBA00022660"/>
    </source>
</evidence>
<evidence type="ECO:0000256" key="9">
    <source>
        <dbReference type="ARBA" id="ARBA00023136"/>
    </source>
</evidence>
<dbReference type="GO" id="GO:0005507">
    <property type="term" value="F:copper ion binding"/>
    <property type="evidence" value="ECO:0007669"/>
    <property type="project" value="InterPro"/>
</dbReference>
<evidence type="ECO:0000313" key="16">
    <source>
        <dbReference type="Proteomes" id="UP000218238"/>
    </source>
</evidence>
<comment type="similarity">
    <text evidence="2 10">Belongs to the cytochrome c oxidase subunit 2 family.</text>
</comment>
<evidence type="ECO:0000256" key="3">
    <source>
        <dbReference type="ARBA" id="ARBA00022448"/>
    </source>
</evidence>
<dbReference type="PANTHER" id="PTHR22888:SF9">
    <property type="entry name" value="CYTOCHROME C OXIDASE SUBUNIT 2"/>
    <property type="match status" value="1"/>
</dbReference>
<evidence type="ECO:0000313" key="15">
    <source>
        <dbReference type="EMBL" id="PAX51333.1"/>
    </source>
</evidence>
<dbReference type="RefSeq" id="WP_095724312.1">
    <property type="nucleotide sequence ID" value="NZ_NTFS01000415.1"/>
</dbReference>
<dbReference type="Pfam" id="PF02790">
    <property type="entry name" value="COX2_TM"/>
    <property type="match status" value="1"/>
</dbReference>
<sequence length="309" mass="34761">MIIRNIFVIIVSAIAITAASLWLGQQSYSWFPVQAAAESHLVDDLFSFLVVLASFIFLGVTVTLLYSIVFHRAAPSDTSDGPPIEGNIALEVVWTAIPIALVIWIATYSYQVYEQMAIRGPMEHMHFQMPKAMESAYAFPWDKKPVVEQESEVIGNGTINVIAKQWAWEFHYPYKNVSSTELHLPANQRIHLALQSEDVLHGFYVPAFRVKQDIIPKQTIDFEFTPTREGTYRLMDSQFSGTYFAAMEANVVVDSPEEYQHWLEKAANQKPAPAKNQAAEEYAANQSKPFQNGWQTVVPAAPPIVNYSG</sequence>
<dbReference type="AlphaFoldDB" id="A0A2A2TC95"/>
<dbReference type="OrthoDB" id="9781261at2"/>
<comment type="cofactor">
    <cofactor evidence="11">
        <name>Cu cation</name>
        <dbReference type="ChEBI" id="CHEBI:23378"/>
    </cofactor>
    <text evidence="11">Binds a copper A center.</text>
</comment>
<dbReference type="EC" id="7.1.1.9" evidence="11"/>
<dbReference type="CDD" id="cd13919">
    <property type="entry name" value="CuRO_HCO_II_like_5"/>
    <property type="match status" value="1"/>
</dbReference>
<dbReference type="Pfam" id="PF00116">
    <property type="entry name" value="COX2"/>
    <property type="match status" value="1"/>
</dbReference>
<gene>
    <name evidence="15" type="ORF">CK510_25350</name>
</gene>
<dbReference type="GO" id="GO:0004129">
    <property type="term" value="F:cytochrome-c oxidase activity"/>
    <property type="evidence" value="ECO:0007669"/>
    <property type="project" value="UniProtKB-EC"/>
</dbReference>
<feature type="transmembrane region" description="Helical" evidence="12">
    <location>
        <begin position="45"/>
        <end position="68"/>
    </location>
</feature>
<dbReference type="InterPro" id="IPR002429">
    <property type="entry name" value="CcO_II-like_C"/>
</dbReference>
<feature type="domain" description="Cytochrome oxidase subunit II copper A binding" evidence="13">
    <location>
        <begin position="154"/>
        <end position="265"/>
    </location>
</feature>
<dbReference type="InterPro" id="IPR011759">
    <property type="entry name" value="Cyt_c_oxidase_su2_TM_dom"/>
</dbReference>
<evidence type="ECO:0000256" key="6">
    <source>
        <dbReference type="ARBA" id="ARBA00022967"/>
    </source>
</evidence>
<evidence type="ECO:0000256" key="12">
    <source>
        <dbReference type="SAM" id="Phobius"/>
    </source>
</evidence>
<keyword evidence="6" id="KW-1278">Translocase</keyword>
<keyword evidence="11" id="KW-0186">Copper</keyword>
<comment type="function">
    <text evidence="11">Subunits I and II form the functional core of the enzyme complex. Electrons originating in cytochrome c are transferred via heme a and Cu(A) to the binuclear center formed by heme a3 and Cu(B).</text>
</comment>
<keyword evidence="8 12" id="KW-1133">Transmembrane helix</keyword>
<dbReference type="SUPFAM" id="SSF49503">
    <property type="entry name" value="Cupredoxins"/>
    <property type="match status" value="1"/>
</dbReference>
<dbReference type="InterPro" id="IPR045187">
    <property type="entry name" value="CcO_II"/>
</dbReference>
<keyword evidence="16" id="KW-1185">Reference proteome</keyword>